<reference evidence="1" key="1">
    <citation type="submission" date="2014-09" db="EMBL/GenBank/DDBJ databases">
        <authorList>
            <person name="Magalhaes I.L.F."/>
            <person name="Oliveira U."/>
            <person name="Santos F.R."/>
            <person name="Vidigal T.H.D.A."/>
            <person name="Brescovit A.D."/>
            <person name="Santos A.J."/>
        </authorList>
    </citation>
    <scope>NUCLEOTIDE SEQUENCE</scope>
    <source>
        <tissue evidence="1">Shoot tissue taken approximately 20 cm above the soil surface</tissue>
    </source>
</reference>
<protein>
    <submittedName>
        <fullName evidence="1">Uncharacterized protein</fullName>
    </submittedName>
</protein>
<organism evidence="1">
    <name type="scientific">Arundo donax</name>
    <name type="common">Giant reed</name>
    <name type="synonym">Donax arundinaceus</name>
    <dbReference type="NCBI Taxonomy" id="35708"/>
    <lineage>
        <taxon>Eukaryota</taxon>
        <taxon>Viridiplantae</taxon>
        <taxon>Streptophyta</taxon>
        <taxon>Embryophyta</taxon>
        <taxon>Tracheophyta</taxon>
        <taxon>Spermatophyta</taxon>
        <taxon>Magnoliopsida</taxon>
        <taxon>Liliopsida</taxon>
        <taxon>Poales</taxon>
        <taxon>Poaceae</taxon>
        <taxon>PACMAD clade</taxon>
        <taxon>Arundinoideae</taxon>
        <taxon>Arundineae</taxon>
        <taxon>Arundo</taxon>
    </lineage>
</organism>
<proteinExistence type="predicted"/>
<accession>A0A0A8ZBQ7</accession>
<evidence type="ECO:0000313" key="1">
    <source>
        <dbReference type="EMBL" id="JAD34135.1"/>
    </source>
</evidence>
<dbReference type="EMBL" id="GBRH01263760">
    <property type="protein sequence ID" value="JAD34135.1"/>
    <property type="molecule type" value="Transcribed_RNA"/>
</dbReference>
<name>A0A0A8ZBQ7_ARUDO</name>
<sequence length="77" mass="8344">MRLMAIAAATTSRPFSVTVRLSSLAIRARVKEEVLVSATMRVEASSSGVFTGECIMLPYSPLETMAATSRLQPPSRR</sequence>
<dbReference type="AlphaFoldDB" id="A0A0A8ZBQ7"/>
<reference evidence="1" key="2">
    <citation type="journal article" date="2015" name="Data Brief">
        <title>Shoot transcriptome of the giant reed, Arundo donax.</title>
        <authorList>
            <person name="Barrero R.A."/>
            <person name="Guerrero F.D."/>
            <person name="Moolhuijzen P."/>
            <person name="Goolsby J.A."/>
            <person name="Tidwell J."/>
            <person name="Bellgard S.E."/>
            <person name="Bellgard M.I."/>
        </authorList>
    </citation>
    <scope>NUCLEOTIDE SEQUENCE</scope>
    <source>
        <tissue evidence="1">Shoot tissue taken approximately 20 cm above the soil surface</tissue>
    </source>
</reference>